<dbReference type="VEuPathDB" id="FungiDB:A9K55_004283"/>
<proteinExistence type="predicted"/>
<dbReference type="EMBL" id="CP023325">
    <property type="protein sequence ID" value="ATY63940.1"/>
    <property type="molecule type" value="Genomic_DNA"/>
</dbReference>
<dbReference type="VEuPathDB" id="FungiDB:CCM_04380"/>
<accession>A0A2H4SLF2</accession>
<protein>
    <submittedName>
        <fullName evidence="2">Uncharacterized protein</fullName>
    </submittedName>
</protein>
<dbReference type="AlphaFoldDB" id="A0A2H4SLF2"/>
<dbReference type="Proteomes" id="UP000323067">
    <property type="component" value="Chromosome v"/>
</dbReference>
<dbReference type="OrthoDB" id="4927953at2759"/>
<sequence>MYLSNRALPATTPATTAATPTFTPPAAWRDELTGQVFNASPDDLNGTSAALAGDSGLGPLRLLIPITVAGWVMFGAGCILCINGRGRAGRWVPEWYLDSAGTRRDKALVASWWLAVLLFWPVILLGLLVSKVVRRVAKLVAKRRDRKRTEDTDEDSIKSAGEGRVTV</sequence>
<keyword evidence="1" id="KW-0812">Transmembrane</keyword>
<keyword evidence="1" id="KW-1133">Transmembrane helix</keyword>
<organism evidence="2 3">
    <name type="scientific">Cordyceps militaris</name>
    <name type="common">Caterpillar fungus</name>
    <name type="synonym">Clavaria militaris</name>
    <dbReference type="NCBI Taxonomy" id="73501"/>
    <lineage>
        <taxon>Eukaryota</taxon>
        <taxon>Fungi</taxon>
        <taxon>Dikarya</taxon>
        <taxon>Ascomycota</taxon>
        <taxon>Pezizomycotina</taxon>
        <taxon>Sordariomycetes</taxon>
        <taxon>Hypocreomycetidae</taxon>
        <taxon>Hypocreales</taxon>
        <taxon>Cordycipitaceae</taxon>
        <taxon>Cordyceps</taxon>
    </lineage>
</organism>
<evidence type="ECO:0000256" key="1">
    <source>
        <dbReference type="SAM" id="Phobius"/>
    </source>
</evidence>
<name>A0A2H4SLF2_CORMI</name>
<gene>
    <name evidence="2" type="ORF">A9K55_004283</name>
</gene>
<evidence type="ECO:0000313" key="2">
    <source>
        <dbReference type="EMBL" id="ATY63940.1"/>
    </source>
</evidence>
<feature type="transmembrane region" description="Helical" evidence="1">
    <location>
        <begin position="62"/>
        <end position="82"/>
    </location>
</feature>
<evidence type="ECO:0000313" key="3">
    <source>
        <dbReference type="Proteomes" id="UP000323067"/>
    </source>
</evidence>
<reference evidence="2 3" key="1">
    <citation type="journal article" date="2017" name="BMC Genomics">
        <title>Chromosome level assembly and secondary metabolite potential of the parasitic fungus Cordyceps militaris.</title>
        <authorList>
            <person name="Kramer G.J."/>
            <person name="Nodwell J.R."/>
        </authorList>
    </citation>
    <scope>NUCLEOTIDE SEQUENCE [LARGE SCALE GENOMIC DNA]</scope>
    <source>
        <strain evidence="2 3">ATCC 34164</strain>
    </source>
</reference>
<feature type="transmembrane region" description="Helical" evidence="1">
    <location>
        <begin position="107"/>
        <end position="129"/>
    </location>
</feature>
<keyword evidence="1" id="KW-0472">Membrane</keyword>